<proteinExistence type="predicted"/>
<keyword evidence="1" id="KW-0812">Transmembrane</keyword>
<gene>
    <name evidence="2" type="ORF">TUM19329_24740</name>
</gene>
<accession>A0A6F8T7C5</accession>
<dbReference type="AlphaFoldDB" id="A0A6F8T7C5"/>
<dbReference type="Pfam" id="PF16848">
    <property type="entry name" value="SoDot-IcmSS"/>
    <property type="match status" value="1"/>
</dbReference>
<dbReference type="KEGG" id="lant:TUM19329_24740"/>
<dbReference type="RefSeq" id="WP_173237518.1">
    <property type="nucleotide sequence ID" value="NZ_AP022839.1"/>
</dbReference>
<reference evidence="2" key="1">
    <citation type="journal article" date="2020" name="Microbiol. Resour. Announc.">
        <title>Complete Genome Sequence of Novel Psychrotolerant Legionella Strain TUM19329, Isolated from Antarctic Lake Sediment.</title>
        <authorList>
            <person name="Shimada S."/>
            <person name="Nakai R."/>
            <person name="Aoki K."/>
            <person name="Shimoeda N."/>
            <person name="Ohno G."/>
            <person name="Miyazaki Y."/>
            <person name="Kudoh S."/>
            <person name="Imura S."/>
            <person name="Watanabe K."/>
            <person name="Ishii Y."/>
            <person name="Tateda K."/>
        </authorList>
    </citation>
    <scope>NUCLEOTIDE SEQUENCE [LARGE SCALE GENOMIC DNA]</scope>
    <source>
        <strain evidence="2">TUM19329</strain>
    </source>
</reference>
<keyword evidence="3" id="KW-1185">Reference proteome</keyword>
<dbReference type="Proteomes" id="UP000502894">
    <property type="component" value="Chromosome"/>
</dbReference>
<evidence type="ECO:0008006" key="4">
    <source>
        <dbReference type="Google" id="ProtNLM"/>
    </source>
</evidence>
<evidence type="ECO:0000256" key="1">
    <source>
        <dbReference type="SAM" id="Phobius"/>
    </source>
</evidence>
<feature type="transmembrane region" description="Helical" evidence="1">
    <location>
        <begin position="229"/>
        <end position="253"/>
    </location>
</feature>
<evidence type="ECO:0000313" key="3">
    <source>
        <dbReference type="Proteomes" id="UP000502894"/>
    </source>
</evidence>
<dbReference type="EMBL" id="AP022839">
    <property type="protein sequence ID" value="BCA96113.1"/>
    <property type="molecule type" value="Genomic_DNA"/>
</dbReference>
<feature type="transmembrane region" description="Helical" evidence="1">
    <location>
        <begin position="259"/>
        <end position="279"/>
    </location>
</feature>
<keyword evidence="1" id="KW-1133">Transmembrane helix</keyword>
<sequence>MRLILSNDALDKLPFLREQYQKARNVDLEETPSMLGLPTMFGGTDIKTRKKQVIFMEKIFALLRPNLKKLENITSPEELPANTTAWRVYLTACWYVQSQNSKNSALSSGLNEMLGITAENYPDEEDKENCYATANRFINTKNALEEANVALINAKLRPFTEKDWSDFAQFISESKVKKESSNHYTDFPITSIAQPLFAATFAYTGATVGLLSGDVISKSTQGMSAKYQLTALIGGSLLLFGPTGTTGVAFFAPVIASKLITAFCSITLAHVLGATMGIIGHGVGTAIGLPLDLAYHLLWKVCAAISGYYYKDPGAPTITGIRISDGAAIISGIAIAITPVEELSEVHQKQIIELKEDGSLYVNGKDIMTAQSGIQLPPMVIDELKEHIKRHPAAMIENSESVQETVLAENSVQDTQDESHALPCSI</sequence>
<keyword evidence="1" id="KW-0472">Membrane</keyword>
<protein>
    <recommendedName>
        <fullName evidence="4">Substrate of the Dot/Icm secretion system</fullName>
    </recommendedName>
</protein>
<name>A0A6F8T7C5_9GAMM</name>
<evidence type="ECO:0000313" key="2">
    <source>
        <dbReference type="EMBL" id="BCA96113.1"/>
    </source>
</evidence>
<organism evidence="2 3">
    <name type="scientific">Legionella antarctica</name>
    <dbReference type="NCBI Taxonomy" id="2708020"/>
    <lineage>
        <taxon>Bacteria</taxon>
        <taxon>Pseudomonadati</taxon>
        <taxon>Pseudomonadota</taxon>
        <taxon>Gammaproteobacteria</taxon>
        <taxon>Legionellales</taxon>
        <taxon>Legionellaceae</taxon>
        <taxon>Legionella</taxon>
    </lineage>
</organism>
<dbReference type="InterPro" id="IPR031758">
    <property type="entry name" value="SoDot-IcmSS"/>
</dbReference>